<protein>
    <recommendedName>
        <fullName evidence="2">Type II secretion system protein H</fullName>
    </recommendedName>
    <alternativeName>
        <fullName evidence="10">General secretion pathway protein H</fullName>
    </alternativeName>
</protein>
<dbReference type="SUPFAM" id="SSF54523">
    <property type="entry name" value="Pili subunits"/>
    <property type="match status" value="1"/>
</dbReference>
<accession>A0A3S3QNF0</accession>
<evidence type="ECO:0000256" key="2">
    <source>
        <dbReference type="ARBA" id="ARBA00021549"/>
    </source>
</evidence>
<organism evidence="13 14">
    <name type="scientific">Candidatus Electrothrix aarhusensis</name>
    <dbReference type="NCBI Taxonomy" id="1859131"/>
    <lineage>
        <taxon>Bacteria</taxon>
        <taxon>Pseudomonadati</taxon>
        <taxon>Thermodesulfobacteriota</taxon>
        <taxon>Desulfobulbia</taxon>
        <taxon>Desulfobulbales</taxon>
        <taxon>Desulfobulbaceae</taxon>
        <taxon>Candidatus Electrothrix</taxon>
    </lineage>
</organism>
<dbReference type="Pfam" id="PF12019">
    <property type="entry name" value="GspH"/>
    <property type="match status" value="1"/>
</dbReference>
<dbReference type="InterPro" id="IPR045584">
    <property type="entry name" value="Pilin-like"/>
</dbReference>
<evidence type="ECO:0000256" key="9">
    <source>
        <dbReference type="ARBA" id="ARBA00025772"/>
    </source>
</evidence>
<feature type="transmembrane region" description="Helical" evidence="11">
    <location>
        <begin position="20"/>
        <end position="42"/>
    </location>
</feature>
<evidence type="ECO:0000313" key="14">
    <source>
        <dbReference type="Proteomes" id="UP000287853"/>
    </source>
</evidence>
<comment type="caution">
    <text evidence="13">The sequence shown here is derived from an EMBL/GenBank/DDBJ whole genome shotgun (WGS) entry which is preliminary data.</text>
</comment>
<comment type="subcellular location">
    <subcellularLocation>
        <location evidence="1">Cell inner membrane</location>
        <topology evidence="1">Single-pass membrane protein</topology>
    </subcellularLocation>
</comment>
<dbReference type="EMBL" id="MTKO01000137">
    <property type="protein sequence ID" value="RWX42937.1"/>
    <property type="molecule type" value="Genomic_DNA"/>
</dbReference>
<proteinExistence type="inferred from homology"/>
<reference evidence="13 14" key="1">
    <citation type="submission" date="2017-01" db="EMBL/GenBank/DDBJ databases">
        <title>The cable genome- insights into the physiology and evolution of filamentous bacteria capable of sulfide oxidation via long distance electron transfer.</title>
        <authorList>
            <person name="Schreiber L."/>
            <person name="Bjerg J.T."/>
            <person name="Boggild A."/>
            <person name="Van De Vossenberg J."/>
            <person name="Meysman F."/>
            <person name="Nielsen L.P."/>
            <person name="Schramm A."/>
            <person name="Kjeldsen K.U."/>
        </authorList>
    </citation>
    <scope>NUCLEOTIDE SEQUENCE [LARGE SCALE GENOMIC DNA]</scope>
    <source>
        <strain evidence="13">MCF</strain>
    </source>
</reference>
<evidence type="ECO:0000256" key="1">
    <source>
        <dbReference type="ARBA" id="ARBA00004377"/>
    </source>
</evidence>
<evidence type="ECO:0000313" key="13">
    <source>
        <dbReference type="EMBL" id="RWX42937.1"/>
    </source>
</evidence>
<dbReference type="Gene3D" id="3.30.700.10">
    <property type="entry name" value="Glycoprotein, Type 4 Pilin"/>
    <property type="match status" value="1"/>
</dbReference>
<sequence length="194" mass="20917">MTKKTSKYSKDVAGFTLMELMVTVALVALLSAISLPGILSGLPEKRLKSAARDLYSTLQKARLLAVKINREVRVEFIDDGANSSFVIDVQENAGESYAEDGVRLYLSDYGGVSYGTAGATADWEDKVLPPAAPTKLVVFTKTGTVDTLKTDPLGTFPLNIYLDNESQTACYAVSVEIYGSSRILRYSPGSGWGN</sequence>
<name>A0A3S3QNF0_9BACT</name>
<dbReference type="GO" id="GO:0005886">
    <property type="term" value="C:plasma membrane"/>
    <property type="evidence" value="ECO:0007669"/>
    <property type="project" value="UniProtKB-SubCell"/>
</dbReference>
<gene>
    <name evidence="13" type="ORF">H206_00479</name>
</gene>
<dbReference type="NCBIfam" id="TIGR02532">
    <property type="entry name" value="IV_pilin_GFxxxE"/>
    <property type="match status" value="1"/>
</dbReference>
<dbReference type="AlphaFoldDB" id="A0A3S3QNF0"/>
<keyword evidence="8 11" id="KW-0472">Membrane</keyword>
<dbReference type="Proteomes" id="UP000287853">
    <property type="component" value="Unassembled WGS sequence"/>
</dbReference>
<dbReference type="GO" id="GO:0015627">
    <property type="term" value="C:type II protein secretion system complex"/>
    <property type="evidence" value="ECO:0007669"/>
    <property type="project" value="InterPro"/>
</dbReference>
<evidence type="ECO:0000256" key="11">
    <source>
        <dbReference type="SAM" id="Phobius"/>
    </source>
</evidence>
<evidence type="ECO:0000256" key="7">
    <source>
        <dbReference type="ARBA" id="ARBA00022989"/>
    </source>
</evidence>
<evidence type="ECO:0000256" key="10">
    <source>
        <dbReference type="ARBA" id="ARBA00030775"/>
    </source>
</evidence>
<dbReference type="Pfam" id="PF07963">
    <property type="entry name" value="N_methyl"/>
    <property type="match status" value="1"/>
</dbReference>
<evidence type="ECO:0000256" key="6">
    <source>
        <dbReference type="ARBA" id="ARBA00022692"/>
    </source>
</evidence>
<dbReference type="GO" id="GO:0015628">
    <property type="term" value="P:protein secretion by the type II secretion system"/>
    <property type="evidence" value="ECO:0007669"/>
    <property type="project" value="InterPro"/>
</dbReference>
<comment type="similarity">
    <text evidence="9">Belongs to the GSP H family.</text>
</comment>
<feature type="domain" description="General secretion pathway GspH" evidence="12">
    <location>
        <begin position="50"/>
        <end position="175"/>
    </location>
</feature>
<keyword evidence="14" id="KW-1185">Reference proteome</keyword>
<keyword evidence="7 11" id="KW-1133">Transmembrane helix</keyword>
<dbReference type="InterPro" id="IPR022346">
    <property type="entry name" value="T2SS_GspH"/>
</dbReference>
<evidence type="ECO:0000256" key="4">
    <source>
        <dbReference type="ARBA" id="ARBA00022481"/>
    </source>
</evidence>
<evidence type="ECO:0000256" key="3">
    <source>
        <dbReference type="ARBA" id="ARBA00022475"/>
    </source>
</evidence>
<evidence type="ECO:0000256" key="5">
    <source>
        <dbReference type="ARBA" id="ARBA00022519"/>
    </source>
</evidence>
<dbReference type="InterPro" id="IPR012902">
    <property type="entry name" value="N_methyl_site"/>
</dbReference>
<keyword evidence="5" id="KW-0997">Cell inner membrane</keyword>
<keyword evidence="6 11" id="KW-0812">Transmembrane</keyword>
<evidence type="ECO:0000259" key="12">
    <source>
        <dbReference type="Pfam" id="PF12019"/>
    </source>
</evidence>
<keyword evidence="3" id="KW-1003">Cell membrane</keyword>
<evidence type="ECO:0000256" key="8">
    <source>
        <dbReference type="ARBA" id="ARBA00023136"/>
    </source>
</evidence>
<keyword evidence="4" id="KW-0488">Methylation</keyword>